<comment type="caution">
    <text evidence="3">The sequence shown here is derived from an EMBL/GenBank/DDBJ whole genome shotgun (WGS) entry which is preliminary data.</text>
</comment>
<dbReference type="Pfam" id="PF25582">
    <property type="entry name" value="DH_Alsin"/>
    <property type="match status" value="1"/>
</dbReference>
<gene>
    <name evidence="3" type="ORF">scyTo_0018400</name>
</gene>
<dbReference type="GO" id="GO:0031267">
    <property type="term" value="F:small GTPase binding"/>
    <property type="evidence" value="ECO:0007669"/>
    <property type="project" value="TreeGrafter"/>
</dbReference>
<evidence type="ECO:0000259" key="2">
    <source>
        <dbReference type="Pfam" id="PF25383"/>
    </source>
</evidence>
<dbReference type="Gene3D" id="2.30.29.30">
    <property type="entry name" value="Pleckstrin-homology domain (PH domain)/Phosphotyrosine-binding domain (PTB)"/>
    <property type="match status" value="1"/>
</dbReference>
<reference evidence="3 4" key="1">
    <citation type="journal article" date="2018" name="Nat. Ecol. Evol.">
        <title>Shark genomes provide insights into elasmobranch evolution and the origin of vertebrates.</title>
        <authorList>
            <person name="Hara Y"/>
            <person name="Yamaguchi K"/>
            <person name="Onimaru K"/>
            <person name="Kadota M"/>
            <person name="Koyanagi M"/>
            <person name="Keeley SD"/>
            <person name="Tatsumi K"/>
            <person name="Tanaka K"/>
            <person name="Motone F"/>
            <person name="Kageyama Y"/>
            <person name="Nozu R"/>
            <person name="Adachi N"/>
            <person name="Nishimura O"/>
            <person name="Nakagawa R"/>
            <person name="Tanegashima C"/>
            <person name="Kiyatake I"/>
            <person name="Matsumoto R"/>
            <person name="Murakumo K"/>
            <person name="Nishida K"/>
            <person name="Terakita A"/>
            <person name="Kuratani S"/>
            <person name="Sato K"/>
            <person name="Hyodo S Kuraku.S."/>
        </authorList>
    </citation>
    <scope>NUCLEOTIDE SEQUENCE [LARGE SCALE GENOMIC DNA]</scope>
</reference>
<dbReference type="InterPro" id="IPR051984">
    <property type="entry name" value="Alsin"/>
</dbReference>
<dbReference type="PANTHER" id="PTHR46089">
    <property type="entry name" value="ALSIN HOMOLOG"/>
    <property type="match status" value="1"/>
</dbReference>
<dbReference type="STRING" id="75743.A0A401PV42"/>
<keyword evidence="1" id="KW-0677">Repeat</keyword>
<sequence>ELLNRNLQTLQQLSEVTDESIHAADLLHILFYMPIRHLHEYARVLLKLATCFEVVSKEYYKLQEVSCQCEALGQYLKKKRKEAEYTYSFWKTFPGKMTDSLRKPERRLICESSNRGLTLQHAGRFSINWFILFNDALVHAQFSTHHIFPLVTLWVEPHFEENGNLNALKITTAEEQFILTAASPLEKAVDHALSGAQEYMNPGLGSPMRSEPPISRTASYTFYKDPRLKEATYEGRWLSGKPHGKGVLQWPDGRMYTGDFRNGLEDGYGEYIIPNKTLKKNDHYQGHWKEGKMHGHGIYKYATGEVYEGCFQDNMRHGHGLLRSGKLTSSCPSMFIGQWARDRKMGYGVFDDITRGEKYMGMWLDDVRHGNGVVVTQFGLYYEGAFSNNKMVGYGILLSEDDTSFEGEFSDDWILNGKGVLTMQNDDYFEGTFSGEWGAGIKVAGTYFKPNLYENDREKSRVL</sequence>
<dbReference type="SUPFAM" id="SSF82185">
    <property type="entry name" value="Histone H3 K4-specific methyltransferase SET7/9 N-terminal domain"/>
    <property type="match status" value="2"/>
</dbReference>
<evidence type="ECO:0000313" key="4">
    <source>
        <dbReference type="Proteomes" id="UP000288216"/>
    </source>
</evidence>
<dbReference type="GO" id="GO:0005085">
    <property type="term" value="F:guanyl-nucleotide exchange factor activity"/>
    <property type="evidence" value="ECO:0007669"/>
    <property type="project" value="TreeGrafter"/>
</dbReference>
<feature type="domain" description="Alsin-like PH-like" evidence="2">
    <location>
        <begin position="99"/>
        <end position="188"/>
    </location>
</feature>
<organism evidence="3 4">
    <name type="scientific">Scyliorhinus torazame</name>
    <name type="common">Cloudy catshark</name>
    <name type="synonym">Catulus torazame</name>
    <dbReference type="NCBI Taxonomy" id="75743"/>
    <lineage>
        <taxon>Eukaryota</taxon>
        <taxon>Metazoa</taxon>
        <taxon>Chordata</taxon>
        <taxon>Craniata</taxon>
        <taxon>Vertebrata</taxon>
        <taxon>Chondrichthyes</taxon>
        <taxon>Elasmobranchii</taxon>
        <taxon>Galeomorphii</taxon>
        <taxon>Galeoidea</taxon>
        <taxon>Carcharhiniformes</taxon>
        <taxon>Scyliorhinidae</taxon>
        <taxon>Scyliorhinus</taxon>
    </lineage>
</organism>
<dbReference type="SMART" id="SM00698">
    <property type="entry name" value="MORN"/>
    <property type="match status" value="6"/>
</dbReference>
<dbReference type="EMBL" id="BFAA01012786">
    <property type="protein sequence ID" value="GCB76933.1"/>
    <property type="molecule type" value="Genomic_DNA"/>
</dbReference>
<dbReference type="CDD" id="cd13269">
    <property type="entry name" value="PH_alsin"/>
    <property type="match status" value="1"/>
</dbReference>
<evidence type="ECO:0000256" key="1">
    <source>
        <dbReference type="ARBA" id="ARBA00022737"/>
    </source>
</evidence>
<dbReference type="Gene3D" id="2.20.110.10">
    <property type="entry name" value="Histone H3 K4-specific methyltransferase SET7/9 N-terminal domain"/>
    <property type="match status" value="3"/>
</dbReference>
<dbReference type="GO" id="GO:0005813">
    <property type="term" value="C:centrosome"/>
    <property type="evidence" value="ECO:0007669"/>
    <property type="project" value="TreeGrafter"/>
</dbReference>
<protein>
    <recommendedName>
        <fullName evidence="2">Alsin-like PH-like domain-containing protein</fullName>
    </recommendedName>
</protein>
<proteinExistence type="predicted"/>
<dbReference type="Proteomes" id="UP000288216">
    <property type="component" value="Unassembled WGS sequence"/>
</dbReference>
<dbReference type="OrthoDB" id="48314at2759"/>
<dbReference type="GO" id="GO:0030425">
    <property type="term" value="C:dendrite"/>
    <property type="evidence" value="ECO:0007669"/>
    <property type="project" value="TreeGrafter"/>
</dbReference>
<feature type="non-terminal residue" evidence="3">
    <location>
        <position position="1"/>
    </location>
</feature>
<dbReference type="InterPro" id="IPR003409">
    <property type="entry name" value="MORN"/>
</dbReference>
<dbReference type="PANTHER" id="PTHR46089:SF3">
    <property type="entry name" value="ALSIN"/>
    <property type="match status" value="1"/>
</dbReference>
<dbReference type="GO" id="GO:0016197">
    <property type="term" value="P:endosomal transport"/>
    <property type="evidence" value="ECO:0007669"/>
    <property type="project" value="TreeGrafter"/>
</dbReference>
<evidence type="ECO:0000313" key="3">
    <source>
        <dbReference type="EMBL" id="GCB76933.1"/>
    </source>
</evidence>
<dbReference type="AlphaFoldDB" id="A0A401PV42"/>
<dbReference type="GO" id="GO:0005737">
    <property type="term" value="C:cytoplasm"/>
    <property type="evidence" value="ECO:0007669"/>
    <property type="project" value="TreeGrafter"/>
</dbReference>
<dbReference type="InterPro" id="IPR011993">
    <property type="entry name" value="PH-like_dom_sf"/>
</dbReference>
<name>A0A401PV42_SCYTO</name>
<dbReference type="Pfam" id="PF25383">
    <property type="entry name" value="PH_alsin"/>
    <property type="match status" value="1"/>
</dbReference>
<dbReference type="SUPFAM" id="SSF50729">
    <property type="entry name" value="PH domain-like"/>
    <property type="match status" value="1"/>
</dbReference>
<accession>A0A401PV42</accession>
<dbReference type="InterPro" id="IPR057248">
    <property type="entry name" value="Alsin-like_PH"/>
</dbReference>
<keyword evidence="4" id="KW-1185">Reference proteome</keyword>
<dbReference type="Pfam" id="PF02493">
    <property type="entry name" value="MORN"/>
    <property type="match status" value="7"/>
</dbReference>